<protein>
    <submittedName>
        <fullName evidence="13">AAR1-like protein</fullName>
    </submittedName>
</protein>
<dbReference type="PRINTS" id="PR01012">
    <property type="entry name" value="NRPEPTIDEYR"/>
</dbReference>
<accession>A0A2H4V221</accession>
<dbReference type="InterPro" id="IPR017452">
    <property type="entry name" value="GPCR_Rhodpsn_7TM"/>
</dbReference>
<evidence type="ECO:0000256" key="3">
    <source>
        <dbReference type="ARBA" id="ARBA00022692"/>
    </source>
</evidence>
<evidence type="ECO:0000256" key="7">
    <source>
        <dbReference type="ARBA" id="ARBA00023170"/>
    </source>
</evidence>
<dbReference type="EMBL" id="MF360797">
    <property type="protein sequence ID" value="AUB29346.1"/>
    <property type="molecule type" value="mRNA"/>
</dbReference>
<evidence type="ECO:0000256" key="5">
    <source>
        <dbReference type="ARBA" id="ARBA00023040"/>
    </source>
</evidence>
<proteinExistence type="evidence at transcript level"/>
<evidence type="ECO:0000256" key="9">
    <source>
        <dbReference type="RuleBase" id="RU000688"/>
    </source>
</evidence>
<feature type="transmembrane region" description="Helical" evidence="11">
    <location>
        <begin position="173"/>
        <end position="193"/>
    </location>
</feature>
<evidence type="ECO:0000256" key="10">
    <source>
        <dbReference type="SAM" id="MobiDB-lite"/>
    </source>
</evidence>
<feature type="transmembrane region" description="Helical" evidence="11">
    <location>
        <begin position="96"/>
        <end position="120"/>
    </location>
</feature>
<dbReference type="PANTHER" id="PTHR45695">
    <property type="entry name" value="LEUCOKININ RECEPTOR-RELATED"/>
    <property type="match status" value="1"/>
</dbReference>
<dbReference type="AlphaFoldDB" id="A0A2H4V221"/>
<dbReference type="SUPFAM" id="SSF81321">
    <property type="entry name" value="Family A G protein-coupled receptor-like"/>
    <property type="match status" value="1"/>
</dbReference>
<dbReference type="GO" id="GO:0004983">
    <property type="term" value="F:neuropeptide Y receptor activity"/>
    <property type="evidence" value="ECO:0007669"/>
    <property type="project" value="InterPro"/>
</dbReference>
<feature type="domain" description="G-protein coupled receptors family 1 profile" evidence="12">
    <location>
        <begin position="73"/>
        <end position="382"/>
    </location>
</feature>
<feature type="region of interest" description="Disordered" evidence="10">
    <location>
        <begin position="423"/>
        <end position="460"/>
    </location>
</feature>
<feature type="transmembrane region" description="Helical" evidence="11">
    <location>
        <begin position="132"/>
        <end position="152"/>
    </location>
</feature>
<keyword evidence="3 9" id="KW-0812">Transmembrane</keyword>
<sequence>MNSSSPNIVSGVVVPTDVSTMASPSYGDELYLDYYGNYTYEYDYNEAMNHLPLNEFIPTVVFYSFVGLIGLVGNVLVIVAIVLFPRMRSITNVFLVNLATADLIFVLICVPVKGVTFFSYSWRLGPFLCKAYVYIQNVSMICSVMTLTVMSVERFMAILFPLRARYLCTMRHARIVILCIWLQALVMAIPVVFGQKHTMVGTTRKAFWCRLDFAVPLHHQAYELYMLVIIFVIPVGVMSFTYTWICVEIWYVVSKRAVMRSGSECQYKEARSSSCPSYTMSSQRSSSNVYPAFGDSTRGTAGDSTRRVPVKSSDDTRTRKQVIIMLIVVVVLFAVCWGPILVNNVLVSFKILNDFHAYYLKPMRLAFHLMSYANSCVNPIVYGFMSRNFRESFKKAISTCCKGKRKSRLAILDTTRTSILKSSNGSDDKDNGYTTTTETAFRSPSKGSITIDSKQMDRLG</sequence>
<reference evidence="13" key="1">
    <citation type="journal article" date="2017" name="Biol. Bull.">
        <title>Strategy to Identify and Test Putative Light-Sensitive Non-Opsin G-Protein-Coupled Receptors: A Case Study.</title>
        <authorList>
            <person name="Faggionato D."/>
            <person name="Serb J.M."/>
        </authorList>
    </citation>
    <scope>NUCLEOTIDE SEQUENCE</scope>
</reference>
<evidence type="ECO:0000256" key="4">
    <source>
        <dbReference type="ARBA" id="ARBA00022989"/>
    </source>
</evidence>
<keyword evidence="5 9" id="KW-0297">G-protein coupled receptor</keyword>
<comment type="subcellular location">
    <subcellularLocation>
        <location evidence="1">Membrane</location>
        <topology evidence="1">Multi-pass membrane protein</topology>
    </subcellularLocation>
</comment>
<keyword evidence="7 9" id="KW-0675">Receptor</keyword>
<dbReference type="InterPro" id="IPR000611">
    <property type="entry name" value="NPY_rcpt"/>
</dbReference>
<evidence type="ECO:0000259" key="12">
    <source>
        <dbReference type="PROSITE" id="PS50262"/>
    </source>
</evidence>
<feature type="transmembrane region" description="Helical" evidence="11">
    <location>
        <begin position="322"/>
        <end position="345"/>
    </location>
</feature>
<evidence type="ECO:0000256" key="2">
    <source>
        <dbReference type="ARBA" id="ARBA00010663"/>
    </source>
</evidence>
<dbReference type="PROSITE" id="PS00237">
    <property type="entry name" value="G_PROTEIN_RECEP_F1_1"/>
    <property type="match status" value="1"/>
</dbReference>
<organism evidence="13">
    <name type="scientific">Argopecten irradians</name>
    <name type="common">Bay scallop</name>
    <name type="synonym">Aequipecten irradians</name>
    <dbReference type="NCBI Taxonomy" id="31199"/>
    <lineage>
        <taxon>Eukaryota</taxon>
        <taxon>Metazoa</taxon>
        <taxon>Spiralia</taxon>
        <taxon>Lophotrochozoa</taxon>
        <taxon>Mollusca</taxon>
        <taxon>Bivalvia</taxon>
        <taxon>Autobranchia</taxon>
        <taxon>Pteriomorphia</taxon>
        <taxon>Pectinida</taxon>
        <taxon>Pectinoidea</taxon>
        <taxon>Pectinidae</taxon>
        <taxon>Argopecten</taxon>
    </lineage>
</organism>
<feature type="compositionally biased region" description="Polar residues" evidence="10">
    <location>
        <begin position="274"/>
        <end position="289"/>
    </location>
</feature>
<feature type="region of interest" description="Disordered" evidence="10">
    <location>
        <begin position="274"/>
        <end position="313"/>
    </location>
</feature>
<evidence type="ECO:0000313" key="13">
    <source>
        <dbReference type="EMBL" id="AUB29346.1"/>
    </source>
</evidence>
<comment type="similarity">
    <text evidence="2 9">Belongs to the G-protein coupled receptor 1 family.</text>
</comment>
<name>A0A2H4V221_ARGIR</name>
<dbReference type="GO" id="GO:0005886">
    <property type="term" value="C:plasma membrane"/>
    <property type="evidence" value="ECO:0007669"/>
    <property type="project" value="TreeGrafter"/>
</dbReference>
<keyword evidence="8 9" id="KW-0807">Transducer</keyword>
<dbReference type="InterPro" id="IPR000276">
    <property type="entry name" value="GPCR_Rhodpsn"/>
</dbReference>
<dbReference type="Gene3D" id="1.20.1070.10">
    <property type="entry name" value="Rhodopsin 7-helix transmembrane proteins"/>
    <property type="match status" value="1"/>
</dbReference>
<evidence type="ECO:0000256" key="6">
    <source>
        <dbReference type="ARBA" id="ARBA00023136"/>
    </source>
</evidence>
<dbReference type="Pfam" id="PF00001">
    <property type="entry name" value="7tm_1"/>
    <property type="match status" value="1"/>
</dbReference>
<evidence type="ECO:0000256" key="11">
    <source>
        <dbReference type="SAM" id="Phobius"/>
    </source>
</evidence>
<dbReference type="PANTHER" id="PTHR45695:SF15">
    <property type="entry name" value="OPSIN RH2"/>
    <property type="match status" value="1"/>
</dbReference>
<feature type="transmembrane region" description="Helical" evidence="11">
    <location>
        <begin position="60"/>
        <end position="84"/>
    </location>
</feature>
<dbReference type="PRINTS" id="PR00237">
    <property type="entry name" value="GPCRRHODOPSN"/>
</dbReference>
<keyword evidence="4 11" id="KW-1133">Transmembrane helix</keyword>
<dbReference type="CDD" id="cd15001">
    <property type="entry name" value="7tmA_GPRnna14-like"/>
    <property type="match status" value="1"/>
</dbReference>
<keyword evidence="6 11" id="KW-0472">Membrane</keyword>
<evidence type="ECO:0000256" key="8">
    <source>
        <dbReference type="ARBA" id="ARBA00023224"/>
    </source>
</evidence>
<feature type="transmembrane region" description="Helical" evidence="11">
    <location>
        <begin position="365"/>
        <end position="385"/>
    </location>
</feature>
<feature type="compositionally biased region" description="Polar residues" evidence="10">
    <location>
        <begin position="432"/>
        <end position="453"/>
    </location>
</feature>
<evidence type="ECO:0000256" key="1">
    <source>
        <dbReference type="ARBA" id="ARBA00004141"/>
    </source>
</evidence>
<dbReference type="PROSITE" id="PS50262">
    <property type="entry name" value="G_PROTEIN_RECEP_F1_2"/>
    <property type="match status" value="1"/>
</dbReference>
<feature type="transmembrane region" description="Helical" evidence="11">
    <location>
        <begin position="224"/>
        <end position="253"/>
    </location>
</feature>